<dbReference type="EMBL" id="JXLB01000003">
    <property type="protein sequence ID" value="OJG83585.1"/>
    <property type="molecule type" value="Genomic_DNA"/>
</dbReference>
<evidence type="ECO:0000313" key="8">
    <source>
        <dbReference type="Proteomes" id="UP000182152"/>
    </source>
</evidence>
<accession>A0A1L8WRF7</accession>
<feature type="transmembrane region" description="Helical" evidence="5">
    <location>
        <begin position="287"/>
        <end position="308"/>
    </location>
</feature>
<dbReference type="Pfam" id="PF13515">
    <property type="entry name" value="FUSC_2"/>
    <property type="match status" value="1"/>
</dbReference>
<evidence type="ECO:0000313" key="7">
    <source>
        <dbReference type="EMBL" id="OJG83585.1"/>
    </source>
</evidence>
<feature type="transmembrane region" description="Helical" evidence="5">
    <location>
        <begin position="12"/>
        <end position="33"/>
    </location>
</feature>
<gene>
    <name evidence="7" type="ORF">RV14_GL001463</name>
</gene>
<evidence type="ECO:0000256" key="4">
    <source>
        <dbReference type="ARBA" id="ARBA00023136"/>
    </source>
</evidence>
<dbReference type="InterPro" id="IPR049453">
    <property type="entry name" value="Memb_transporter_dom"/>
</dbReference>
<proteinExistence type="predicted"/>
<keyword evidence="8" id="KW-1185">Reference proteome</keyword>
<reference evidence="7 8" key="1">
    <citation type="submission" date="2014-12" db="EMBL/GenBank/DDBJ databases">
        <title>Draft genome sequences of 29 type strains of Enterococci.</title>
        <authorList>
            <person name="Zhong Z."/>
            <person name="Sun Z."/>
            <person name="Liu W."/>
            <person name="Zhang W."/>
            <person name="Zhang H."/>
        </authorList>
    </citation>
    <scope>NUCLEOTIDE SEQUENCE [LARGE SCALE GENOMIC DNA]</scope>
    <source>
        <strain evidence="7 8">DSM 15687</strain>
    </source>
</reference>
<feature type="transmembrane region" description="Helical" evidence="5">
    <location>
        <begin position="45"/>
        <end position="65"/>
    </location>
</feature>
<organism evidence="7 8">
    <name type="scientific">Enterococcus ratti</name>
    <dbReference type="NCBI Taxonomy" id="150033"/>
    <lineage>
        <taxon>Bacteria</taxon>
        <taxon>Bacillati</taxon>
        <taxon>Bacillota</taxon>
        <taxon>Bacilli</taxon>
        <taxon>Lactobacillales</taxon>
        <taxon>Enterococcaceae</taxon>
        <taxon>Enterococcus</taxon>
    </lineage>
</organism>
<dbReference type="STRING" id="150033.RV14_GL001463"/>
<evidence type="ECO:0000256" key="2">
    <source>
        <dbReference type="ARBA" id="ARBA00022692"/>
    </source>
</evidence>
<keyword evidence="4 5" id="KW-0472">Membrane</keyword>
<feature type="transmembrane region" description="Helical" evidence="5">
    <location>
        <begin position="159"/>
        <end position="182"/>
    </location>
</feature>
<feature type="transmembrane region" description="Helical" evidence="5">
    <location>
        <begin position="261"/>
        <end position="281"/>
    </location>
</feature>
<dbReference type="Proteomes" id="UP000182152">
    <property type="component" value="Unassembled WGS sequence"/>
</dbReference>
<keyword evidence="3 5" id="KW-1133">Transmembrane helix</keyword>
<evidence type="ECO:0000256" key="3">
    <source>
        <dbReference type="ARBA" id="ARBA00022989"/>
    </source>
</evidence>
<sequence>MLLIFVVLWLGYINHDFLISSFSSLGIFTFFYYQNIPMKNLLKRMFFIGCGLLFSFVLGILSTYVLWLEPFAVALVAFSSRFVLRLFHISKPGGLFFAMLSAMGTSMNLPIIELPMVSLYFFMGVIFSLIAAIITKLFDSRPEQEIERASLKERFQEEPLVIIDSVFYGAALFLSVYVSHGLRLHNPYWLTLSCASILLAENLAAMKQRQVQYLIGSMGGLCVSAVLSFVPFTQLQTIFLITFLYGISQFLVARNYAVANIFLNPMALMLSTLVRGAYLISLIEYRFLGIVIGSFIGLGAAWLMTVGLQHYLNVVRKKLDIGK</sequence>
<evidence type="ECO:0000256" key="1">
    <source>
        <dbReference type="ARBA" id="ARBA00004141"/>
    </source>
</evidence>
<keyword evidence="2 5" id="KW-0812">Transmembrane</keyword>
<dbReference type="GO" id="GO:0016020">
    <property type="term" value="C:membrane"/>
    <property type="evidence" value="ECO:0007669"/>
    <property type="project" value="UniProtKB-SubCell"/>
</dbReference>
<comment type="subcellular location">
    <subcellularLocation>
        <location evidence="1">Membrane</location>
        <topology evidence="1">Multi-pass membrane protein</topology>
    </subcellularLocation>
</comment>
<feature type="transmembrane region" description="Helical" evidence="5">
    <location>
        <begin position="118"/>
        <end position="138"/>
    </location>
</feature>
<comment type="caution">
    <text evidence="7">The sequence shown here is derived from an EMBL/GenBank/DDBJ whole genome shotgun (WGS) entry which is preliminary data.</text>
</comment>
<feature type="transmembrane region" description="Helical" evidence="5">
    <location>
        <begin position="213"/>
        <end position="232"/>
    </location>
</feature>
<dbReference type="AlphaFoldDB" id="A0A1L8WRF7"/>
<evidence type="ECO:0000259" key="6">
    <source>
        <dbReference type="Pfam" id="PF13515"/>
    </source>
</evidence>
<evidence type="ECO:0000256" key="5">
    <source>
        <dbReference type="SAM" id="Phobius"/>
    </source>
</evidence>
<protein>
    <recommendedName>
        <fullName evidence="6">Integral membrane bound transporter domain-containing protein</fullName>
    </recommendedName>
</protein>
<name>A0A1L8WRF7_9ENTE</name>
<feature type="domain" description="Integral membrane bound transporter" evidence="6">
    <location>
        <begin position="175"/>
        <end position="298"/>
    </location>
</feature>